<proteinExistence type="predicted"/>
<dbReference type="AlphaFoldDB" id="A0A8H6SVU0"/>
<keyword evidence="2" id="KW-1185">Reference proteome</keyword>
<sequence>MDRSPEESLTRAEGLYFADCGLIIRADAVLFRVSGNFLATQSTVFRDLLSFPQPEDAETVDGCPVVRVQDASQDVETFLKALIYPSFFEPPPSAARFTTIASVLRLSHKYDVDWLEKRALSHLAACHPTRLDDWNNLFKLKHSFIRSATPQLAVSVVKLARELSIDWILPTALYRLARVRDPHHVLKSTLDPEDKLSWAIAVRRLDREWRARSLDYLLAPCTNASPECLAARIAQRQRLSNQNDGSIGGEPTYVLPLDTWWNPNWQLFAASGVCASCVAGTKRLRREAQQTVWDELPGIFRLDDWATLENRKKQALQ</sequence>
<dbReference type="CDD" id="cd18186">
    <property type="entry name" value="BTB_POZ_ZBTB_KLHL-like"/>
    <property type="match status" value="1"/>
</dbReference>
<dbReference type="InterPro" id="IPR011333">
    <property type="entry name" value="SKP1/BTB/POZ_sf"/>
</dbReference>
<evidence type="ECO:0008006" key="3">
    <source>
        <dbReference type="Google" id="ProtNLM"/>
    </source>
</evidence>
<comment type="caution">
    <text evidence="1">The sequence shown here is derived from an EMBL/GenBank/DDBJ whole genome shotgun (WGS) entry which is preliminary data.</text>
</comment>
<dbReference type="Proteomes" id="UP000613580">
    <property type="component" value="Unassembled WGS sequence"/>
</dbReference>
<organism evidence="1 2">
    <name type="scientific">Mycena chlorophos</name>
    <name type="common">Agaric fungus</name>
    <name type="synonym">Agaricus chlorophos</name>
    <dbReference type="NCBI Taxonomy" id="658473"/>
    <lineage>
        <taxon>Eukaryota</taxon>
        <taxon>Fungi</taxon>
        <taxon>Dikarya</taxon>
        <taxon>Basidiomycota</taxon>
        <taxon>Agaricomycotina</taxon>
        <taxon>Agaricomycetes</taxon>
        <taxon>Agaricomycetidae</taxon>
        <taxon>Agaricales</taxon>
        <taxon>Marasmiineae</taxon>
        <taxon>Mycenaceae</taxon>
        <taxon>Mycena</taxon>
    </lineage>
</organism>
<dbReference type="EMBL" id="JACAZE010000010">
    <property type="protein sequence ID" value="KAF7305606.1"/>
    <property type="molecule type" value="Genomic_DNA"/>
</dbReference>
<protein>
    <recommendedName>
        <fullName evidence="3">BTB domain-containing protein</fullName>
    </recommendedName>
</protein>
<gene>
    <name evidence="1" type="ORF">HMN09_00813800</name>
</gene>
<name>A0A8H6SVU0_MYCCL</name>
<accession>A0A8H6SVU0</accession>
<reference evidence="1" key="1">
    <citation type="submission" date="2020-05" db="EMBL/GenBank/DDBJ databases">
        <title>Mycena genomes resolve the evolution of fungal bioluminescence.</title>
        <authorList>
            <person name="Tsai I.J."/>
        </authorList>
    </citation>
    <scope>NUCLEOTIDE SEQUENCE</scope>
    <source>
        <strain evidence="1">110903Hualien_Pintung</strain>
    </source>
</reference>
<dbReference type="Gene3D" id="3.30.710.10">
    <property type="entry name" value="Potassium Channel Kv1.1, Chain A"/>
    <property type="match status" value="1"/>
</dbReference>
<evidence type="ECO:0000313" key="2">
    <source>
        <dbReference type="Proteomes" id="UP000613580"/>
    </source>
</evidence>
<dbReference type="OrthoDB" id="3893071at2759"/>
<evidence type="ECO:0000313" key="1">
    <source>
        <dbReference type="EMBL" id="KAF7305606.1"/>
    </source>
</evidence>